<keyword evidence="15" id="KW-1185">Reference proteome</keyword>
<dbReference type="SMART" id="SM00317">
    <property type="entry name" value="SET"/>
    <property type="match status" value="1"/>
</dbReference>
<dbReference type="InterPro" id="IPR047266">
    <property type="entry name" value="KMT5A-like_SET"/>
</dbReference>
<feature type="compositionally biased region" description="Basic and acidic residues" evidence="13">
    <location>
        <begin position="35"/>
        <end position="60"/>
    </location>
</feature>
<comment type="subcellular location">
    <subcellularLocation>
        <location evidence="2">Chromosome</location>
    </subcellularLocation>
    <subcellularLocation>
        <location evidence="1">Nucleus</location>
    </subcellularLocation>
</comment>
<feature type="region of interest" description="Disordered" evidence="13">
    <location>
        <begin position="18"/>
        <end position="60"/>
    </location>
</feature>
<accession>A0A0N4ZKF2</accession>
<dbReference type="GO" id="GO:0005700">
    <property type="term" value="C:polytene chromosome"/>
    <property type="evidence" value="ECO:0007669"/>
    <property type="project" value="TreeGrafter"/>
</dbReference>
<keyword evidence="8" id="KW-0156">Chromatin regulator</keyword>
<keyword evidence="9" id="KW-0805">Transcription regulation</keyword>
<dbReference type="STRING" id="131310.A0A0N4ZKF2"/>
<comment type="catalytic activity">
    <reaction evidence="12">
        <text>L-lysyl(20)-[histone H4] + S-adenosyl-L-methionine = N(6)-methyl-L-lysyl(20)-[histone H4] + S-adenosyl-L-homocysteine + H(+)</text>
        <dbReference type="Rhea" id="RHEA:60344"/>
        <dbReference type="Rhea" id="RHEA-COMP:15554"/>
        <dbReference type="Rhea" id="RHEA-COMP:15555"/>
        <dbReference type="ChEBI" id="CHEBI:15378"/>
        <dbReference type="ChEBI" id="CHEBI:29969"/>
        <dbReference type="ChEBI" id="CHEBI:57856"/>
        <dbReference type="ChEBI" id="CHEBI:59789"/>
        <dbReference type="ChEBI" id="CHEBI:61929"/>
        <dbReference type="EC" id="2.1.1.361"/>
    </reaction>
</comment>
<dbReference type="Proteomes" id="UP000038045">
    <property type="component" value="Unplaced"/>
</dbReference>
<dbReference type="WBParaSite" id="PTRK_0000858500.1">
    <property type="protein sequence ID" value="PTRK_0000858500.1"/>
    <property type="gene ID" value="PTRK_0000858500"/>
</dbReference>
<dbReference type="Pfam" id="PF00856">
    <property type="entry name" value="SET"/>
    <property type="match status" value="1"/>
</dbReference>
<keyword evidence="5" id="KW-0489">Methyltransferase</keyword>
<evidence type="ECO:0000256" key="12">
    <source>
        <dbReference type="ARBA" id="ARBA00047784"/>
    </source>
</evidence>
<evidence type="ECO:0000256" key="10">
    <source>
        <dbReference type="ARBA" id="ARBA00023163"/>
    </source>
</evidence>
<dbReference type="GO" id="GO:0043516">
    <property type="term" value="P:regulation of DNA damage response, signal transduction by p53 class mediator"/>
    <property type="evidence" value="ECO:0007669"/>
    <property type="project" value="TreeGrafter"/>
</dbReference>
<dbReference type="InterPro" id="IPR016858">
    <property type="entry name" value="KMT5A-like"/>
</dbReference>
<evidence type="ECO:0000256" key="6">
    <source>
        <dbReference type="ARBA" id="ARBA00022679"/>
    </source>
</evidence>
<dbReference type="PROSITE" id="PS51571">
    <property type="entry name" value="SAM_MT43_PR_SET"/>
    <property type="match status" value="1"/>
</dbReference>
<evidence type="ECO:0000256" key="5">
    <source>
        <dbReference type="ARBA" id="ARBA00022603"/>
    </source>
</evidence>
<feature type="compositionally biased region" description="Basic residues" evidence="13">
    <location>
        <begin position="118"/>
        <end position="130"/>
    </location>
</feature>
<feature type="region of interest" description="Disordered" evidence="13">
    <location>
        <begin position="87"/>
        <end position="138"/>
    </location>
</feature>
<dbReference type="InterPro" id="IPR046341">
    <property type="entry name" value="SET_dom_sf"/>
</dbReference>
<dbReference type="AlphaFoldDB" id="A0A0N4ZKF2"/>
<evidence type="ECO:0000256" key="2">
    <source>
        <dbReference type="ARBA" id="ARBA00004286"/>
    </source>
</evidence>
<feature type="compositionally biased region" description="Polar residues" evidence="13">
    <location>
        <begin position="96"/>
        <end position="115"/>
    </location>
</feature>
<evidence type="ECO:0000256" key="4">
    <source>
        <dbReference type="ARBA" id="ARBA00022454"/>
    </source>
</evidence>
<evidence type="ECO:0000256" key="11">
    <source>
        <dbReference type="ARBA" id="ARBA00023242"/>
    </source>
</evidence>
<dbReference type="SUPFAM" id="SSF82199">
    <property type="entry name" value="SET domain"/>
    <property type="match status" value="1"/>
</dbReference>
<evidence type="ECO:0000259" key="14">
    <source>
        <dbReference type="PROSITE" id="PS50280"/>
    </source>
</evidence>
<name>A0A0N4ZKF2_PARTI</name>
<keyword evidence="4" id="KW-0158">Chromosome</keyword>
<keyword evidence="7" id="KW-0949">S-adenosyl-L-methionine</keyword>
<feature type="domain" description="SET" evidence="14">
    <location>
        <begin position="187"/>
        <end position="309"/>
    </location>
</feature>
<evidence type="ECO:0000313" key="16">
    <source>
        <dbReference type="WBParaSite" id="PTRK_0000858500.1"/>
    </source>
</evidence>
<keyword evidence="10" id="KW-0804">Transcription</keyword>
<evidence type="ECO:0000256" key="3">
    <source>
        <dbReference type="ARBA" id="ARBA00012187"/>
    </source>
</evidence>
<sequence>MIGTCSNIKRCQNLKSDVPEKSKCTPRRRGIRHVVSGEEALKNRKSKNDSKEKISTTVEKKEEKIDEYFKKEVPKIENKGQVKVAGNLSCDEEGSSDVQTVVNKNSEPKSSSAPNTPIRKKAQSRTKKGNRYKENQPPNIIKDEALTNHKITEYFPVRKSTRKTASQIEKERKTQLEFEICTKANEDHLEIYTDKVKGRGCKTRKIFKKGDFVIEYIGTLLSAKAANKLEKEYKKDENLGSYMYYFNHKGRNWCIDATKESPYKARLINHSCLRPNLKTKIVDIGDKFHLIMVALRDIEIGEELLYDYGDRTTESVINNPWLRNT</sequence>
<dbReference type="InterPro" id="IPR051760">
    <property type="entry name" value="KMT5A"/>
</dbReference>
<organism evidence="15 16">
    <name type="scientific">Parastrongyloides trichosuri</name>
    <name type="common">Possum-specific nematode worm</name>
    <dbReference type="NCBI Taxonomy" id="131310"/>
    <lineage>
        <taxon>Eukaryota</taxon>
        <taxon>Metazoa</taxon>
        <taxon>Ecdysozoa</taxon>
        <taxon>Nematoda</taxon>
        <taxon>Chromadorea</taxon>
        <taxon>Rhabditida</taxon>
        <taxon>Tylenchina</taxon>
        <taxon>Panagrolaimomorpha</taxon>
        <taxon>Strongyloidoidea</taxon>
        <taxon>Strongyloididae</taxon>
        <taxon>Parastrongyloides</taxon>
    </lineage>
</organism>
<dbReference type="GO" id="GO:0140944">
    <property type="term" value="F:histone H4K20 monomethyltransferase activity"/>
    <property type="evidence" value="ECO:0007669"/>
    <property type="project" value="UniProtKB-EC"/>
</dbReference>
<dbReference type="GO" id="GO:0032259">
    <property type="term" value="P:methylation"/>
    <property type="evidence" value="ECO:0007669"/>
    <property type="project" value="UniProtKB-KW"/>
</dbReference>
<dbReference type="PROSITE" id="PS50280">
    <property type="entry name" value="SET"/>
    <property type="match status" value="1"/>
</dbReference>
<evidence type="ECO:0000256" key="8">
    <source>
        <dbReference type="ARBA" id="ARBA00022853"/>
    </source>
</evidence>
<dbReference type="GO" id="GO:0005634">
    <property type="term" value="C:nucleus"/>
    <property type="evidence" value="ECO:0007669"/>
    <property type="project" value="UniProtKB-SubCell"/>
</dbReference>
<keyword evidence="6" id="KW-0808">Transferase</keyword>
<dbReference type="PANTHER" id="PTHR46167">
    <property type="entry name" value="N-LYSINE METHYLTRANSFERASE KMT5A"/>
    <property type="match status" value="1"/>
</dbReference>
<reference evidence="16" key="1">
    <citation type="submission" date="2017-02" db="UniProtKB">
        <authorList>
            <consortium name="WormBaseParasite"/>
        </authorList>
    </citation>
    <scope>IDENTIFICATION</scope>
</reference>
<protein>
    <recommendedName>
        <fullName evidence="3">[histone H4]-lysine(20) N-methyltransferase</fullName>
        <ecNumber evidence="3">2.1.1.361</ecNumber>
    </recommendedName>
</protein>
<evidence type="ECO:0000313" key="15">
    <source>
        <dbReference type="Proteomes" id="UP000038045"/>
    </source>
</evidence>
<proteinExistence type="predicted"/>
<dbReference type="PANTHER" id="PTHR46167:SF1">
    <property type="entry name" value="N-LYSINE METHYLTRANSFERASE KMT5A"/>
    <property type="match status" value="1"/>
</dbReference>
<dbReference type="GO" id="GO:0006357">
    <property type="term" value="P:regulation of transcription by RNA polymerase II"/>
    <property type="evidence" value="ECO:0007669"/>
    <property type="project" value="TreeGrafter"/>
</dbReference>
<dbReference type="InterPro" id="IPR001214">
    <property type="entry name" value="SET_dom"/>
</dbReference>
<evidence type="ECO:0000256" key="9">
    <source>
        <dbReference type="ARBA" id="ARBA00023015"/>
    </source>
</evidence>
<keyword evidence="11" id="KW-0539">Nucleus</keyword>
<evidence type="ECO:0000256" key="1">
    <source>
        <dbReference type="ARBA" id="ARBA00004123"/>
    </source>
</evidence>
<dbReference type="Gene3D" id="2.170.270.10">
    <property type="entry name" value="SET domain"/>
    <property type="match status" value="1"/>
</dbReference>
<evidence type="ECO:0000256" key="13">
    <source>
        <dbReference type="SAM" id="MobiDB-lite"/>
    </source>
</evidence>
<dbReference type="EC" id="2.1.1.361" evidence="3"/>
<evidence type="ECO:0000256" key="7">
    <source>
        <dbReference type="ARBA" id="ARBA00022691"/>
    </source>
</evidence>
<dbReference type="CDD" id="cd10528">
    <property type="entry name" value="SET_SETD8"/>
    <property type="match status" value="1"/>
</dbReference>